<sequence length="468" mass="50257">MTDWLPDLTRSSSPRYIAIADLIEMDLREGTLAAGDRLPPQRELARRLNIDFTTVARGYVEARNRGLVDTQVGRGTFVTGRTPHKGWHGDIGTFDPDPRRAAAADLSMNLPPEPEDPGLLDRMRAGLGAVAADLVPLLRYQEFGGGAMDKEAAALWLTRRGVSAPTERIFITPGAHPALLAVVGTLTKPGETILSEQITYPGIRSIAAQLRLQIAGLPMDEQGILPDALEAACRDKAPKALYLNPTLQNPTTLTVPDARRAAISAIADRFGIPIVEDDAYGFVSPDAPPPLAAFAPHLTWHIAGLSKSIGAGLRLAYVLAPATKAAWPFVAAMRAANVMASPLNIALLTRWIEDGTADDLLRFVRTEAAHRQEIAASLLVAETYRASPQSFNIWLTLRNGWNRSNFTAHMRSSGLGVVSSDAFTVEGPAPETVRVCLGGPIGRDRLASSLGFMSHALAGPPEMTGSFF</sequence>
<dbReference type="PANTHER" id="PTHR46577:SF1">
    <property type="entry name" value="HTH-TYPE TRANSCRIPTIONAL REGULATORY PROTEIN GABR"/>
    <property type="match status" value="1"/>
</dbReference>
<keyword evidence="3" id="KW-0805">Transcription regulation</keyword>
<organism evidence="7 8">
    <name type="scientific">Rhizobium subbaraonis</name>
    <dbReference type="NCBI Taxonomy" id="908946"/>
    <lineage>
        <taxon>Bacteria</taxon>
        <taxon>Pseudomonadati</taxon>
        <taxon>Pseudomonadota</taxon>
        <taxon>Alphaproteobacteria</taxon>
        <taxon>Hyphomicrobiales</taxon>
        <taxon>Rhizobiaceae</taxon>
        <taxon>Rhizobium/Agrobacterium group</taxon>
        <taxon>Rhizobium</taxon>
    </lineage>
</organism>
<dbReference type="RefSeq" id="WP_097136436.1">
    <property type="nucleotide sequence ID" value="NZ_OBQD01000002.1"/>
</dbReference>
<dbReference type="InterPro" id="IPR036388">
    <property type="entry name" value="WH-like_DNA-bd_sf"/>
</dbReference>
<accession>A0A285U2D9</accession>
<dbReference type="EMBL" id="OBQD01000002">
    <property type="protein sequence ID" value="SOC35989.1"/>
    <property type="molecule type" value="Genomic_DNA"/>
</dbReference>
<dbReference type="Gene3D" id="1.10.10.10">
    <property type="entry name" value="Winged helix-like DNA-binding domain superfamily/Winged helix DNA-binding domain"/>
    <property type="match status" value="1"/>
</dbReference>
<dbReference type="InterPro" id="IPR015424">
    <property type="entry name" value="PyrdxlP-dep_Trfase"/>
</dbReference>
<dbReference type="InterPro" id="IPR051446">
    <property type="entry name" value="HTH_trans_reg/aminotransferase"/>
</dbReference>
<dbReference type="InterPro" id="IPR036390">
    <property type="entry name" value="WH_DNA-bd_sf"/>
</dbReference>
<dbReference type="AlphaFoldDB" id="A0A285U2D9"/>
<dbReference type="CDD" id="cd07377">
    <property type="entry name" value="WHTH_GntR"/>
    <property type="match status" value="1"/>
</dbReference>
<dbReference type="OrthoDB" id="9794015at2"/>
<evidence type="ECO:0000256" key="1">
    <source>
        <dbReference type="ARBA" id="ARBA00005384"/>
    </source>
</evidence>
<keyword evidence="2" id="KW-0663">Pyridoxal phosphate</keyword>
<dbReference type="PANTHER" id="PTHR46577">
    <property type="entry name" value="HTH-TYPE TRANSCRIPTIONAL REGULATORY PROTEIN GABR"/>
    <property type="match status" value="1"/>
</dbReference>
<evidence type="ECO:0000256" key="5">
    <source>
        <dbReference type="ARBA" id="ARBA00023163"/>
    </source>
</evidence>
<keyword evidence="8" id="KW-1185">Reference proteome</keyword>
<dbReference type="InterPro" id="IPR015421">
    <property type="entry name" value="PyrdxlP-dep_Trfase_major"/>
</dbReference>
<evidence type="ECO:0000256" key="2">
    <source>
        <dbReference type="ARBA" id="ARBA00022898"/>
    </source>
</evidence>
<dbReference type="Gene3D" id="3.40.640.10">
    <property type="entry name" value="Type I PLP-dependent aspartate aminotransferase-like (Major domain)"/>
    <property type="match status" value="1"/>
</dbReference>
<reference evidence="7 8" key="1">
    <citation type="submission" date="2017-08" db="EMBL/GenBank/DDBJ databases">
        <authorList>
            <person name="de Groot N.N."/>
        </authorList>
    </citation>
    <scope>NUCLEOTIDE SEQUENCE [LARGE SCALE GENOMIC DNA]</scope>
    <source>
        <strain evidence="7 8">JC85</strain>
    </source>
</reference>
<gene>
    <name evidence="7" type="ORF">SAMN05892877_102282</name>
</gene>
<proteinExistence type="inferred from homology"/>
<evidence type="ECO:0000313" key="8">
    <source>
        <dbReference type="Proteomes" id="UP000219167"/>
    </source>
</evidence>
<evidence type="ECO:0000256" key="4">
    <source>
        <dbReference type="ARBA" id="ARBA00023125"/>
    </source>
</evidence>
<keyword evidence="5" id="KW-0804">Transcription</keyword>
<keyword evidence="4" id="KW-0238">DNA-binding</keyword>
<dbReference type="InterPro" id="IPR004839">
    <property type="entry name" value="Aminotransferase_I/II_large"/>
</dbReference>
<dbReference type="GO" id="GO:0003677">
    <property type="term" value="F:DNA binding"/>
    <property type="evidence" value="ECO:0007669"/>
    <property type="project" value="UniProtKB-KW"/>
</dbReference>
<dbReference type="Proteomes" id="UP000219167">
    <property type="component" value="Unassembled WGS sequence"/>
</dbReference>
<dbReference type="Pfam" id="PF00155">
    <property type="entry name" value="Aminotran_1_2"/>
    <property type="match status" value="1"/>
</dbReference>
<protein>
    <submittedName>
        <fullName evidence="7">GntR family transcriptional regulator</fullName>
    </submittedName>
</protein>
<dbReference type="GO" id="GO:0030170">
    <property type="term" value="F:pyridoxal phosphate binding"/>
    <property type="evidence" value="ECO:0007669"/>
    <property type="project" value="InterPro"/>
</dbReference>
<evidence type="ECO:0000259" key="6">
    <source>
        <dbReference type="PROSITE" id="PS50949"/>
    </source>
</evidence>
<dbReference type="SMART" id="SM00345">
    <property type="entry name" value="HTH_GNTR"/>
    <property type="match status" value="1"/>
</dbReference>
<name>A0A285U2D9_9HYPH</name>
<feature type="domain" description="HTH gntR-type" evidence="6">
    <location>
        <begin position="13"/>
        <end position="81"/>
    </location>
</feature>
<evidence type="ECO:0000313" key="7">
    <source>
        <dbReference type="EMBL" id="SOC35989.1"/>
    </source>
</evidence>
<dbReference type="Pfam" id="PF00392">
    <property type="entry name" value="GntR"/>
    <property type="match status" value="1"/>
</dbReference>
<dbReference type="SUPFAM" id="SSF53383">
    <property type="entry name" value="PLP-dependent transferases"/>
    <property type="match status" value="1"/>
</dbReference>
<dbReference type="CDD" id="cd00609">
    <property type="entry name" value="AAT_like"/>
    <property type="match status" value="1"/>
</dbReference>
<dbReference type="PROSITE" id="PS50949">
    <property type="entry name" value="HTH_GNTR"/>
    <property type="match status" value="1"/>
</dbReference>
<dbReference type="GO" id="GO:0003700">
    <property type="term" value="F:DNA-binding transcription factor activity"/>
    <property type="evidence" value="ECO:0007669"/>
    <property type="project" value="InterPro"/>
</dbReference>
<dbReference type="InterPro" id="IPR000524">
    <property type="entry name" value="Tscrpt_reg_HTH_GntR"/>
</dbReference>
<comment type="similarity">
    <text evidence="1">In the C-terminal section; belongs to the class-I pyridoxal-phosphate-dependent aminotransferase family.</text>
</comment>
<dbReference type="SUPFAM" id="SSF46785">
    <property type="entry name" value="Winged helix' DNA-binding domain"/>
    <property type="match status" value="1"/>
</dbReference>
<evidence type="ECO:0000256" key="3">
    <source>
        <dbReference type="ARBA" id="ARBA00023015"/>
    </source>
</evidence>